<proteinExistence type="predicted"/>
<protein>
    <submittedName>
        <fullName evidence="2">Uncharacterized protein</fullName>
    </submittedName>
</protein>
<feature type="region of interest" description="Disordered" evidence="1">
    <location>
        <begin position="292"/>
        <end position="317"/>
    </location>
</feature>
<comment type="caution">
    <text evidence="2">The sequence shown here is derived from an EMBL/GenBank/DDBJ whole genome shotgun (WGS) entry which is preliminary data.</text>
</comment>
<sequence length="413" mass="43179">MDEETIDAAARAISFLGEAALSASAAYLVTRARSVALAAEGANADHIPAAAIALNQVESGGTMLAVSGLRGAATALEEVESEGRTRAVSGLLGAATALQAVLGVGHDNLRDAAADLARQCGEHPEAAAAMEKVPRAVEEQSHRNRSAPWWLFWRRRGHRIGDVEQTLLATGSTPTALQGAARTAIDFVRNEAARPDHLVKLAGKIVVSADNLAVPHQSLVAARDALQQADSPSSVKAAVNGLEAAAMGVKGAANSRQIILRNPVVQLAAACQEYLKASDAMAAVQHAATERARQRESAVVPGQNAPPPTAPGPGQGDEGRSGWLEYALCGSLTLAPYLAATNGNPAKNLVLAGDDRWHINLALSLWWTIVASGAVCSSYARSWIEVCYAQLAARVGMYACLSFIFERPEPQKA</sequence>
<name>A0A811S1C9_9POAL</name>
<evidence type="ECO:0000313" key="2">
    <source>
        <dbReference type="EMBL" id="CAD6336147.1"/>
    </source>
</evidence>
<keyword evidence="3" id="KW-1185">Reference proteome</keyword>
<accession>A0A811S1C9</accession>
<organism evidence="2 3">
    <name type="scientific">Miscanthus lutarioriparius</name>
    <dbReference type="NCBI Taxonomy" id="422564"/>
    <lineage>
        <taxon>Eukaryota</taxon>
        <taxon>Viridiplantae</taxon>
        <taxon>Streptophyta</taxon>
        <taxon>Embryophyta</taxon>
        <taxon>Tracheophyta</taxon>
        <taxon>Spermatophyta</taxon>
        <taxon>Magnoliopsida</taxon>
        <taxon>Liliopsida</taxon>
        <taxon>Poales</taxon>
        <taxon>Poaceae</taxon>
        <taxon>PACMAD clade</taxon>
        <taxon>Panicoideae</taxon>
        <taxon>Andropogonodae</taxon>
        <taxon>Andropogoneae</taxon>
        <taxon>Saccharinae</taxon>
        <taxon>Miscanthus</taxon>
    </lineage>
</organism>
<gene>
    <name evidence="2" type="ORF">NCGR_LOCUS60245</name>
</gene>
<dbReference type="Proteomes" id="UP000604825">
    <property type="component" value="Unassembled WGS sequence"/>
</dbReference>
<dbReference type="EMBL" id="CAJGYO010000018">
    <property type="protein sequence ID" value="CAD6336147.1"/>
    <property type="molecule type" value="Genomic_DNA"/>
</dbReference>
<reference evidence="2" key="1">
    <citation type="submission" date="2020-10" db="EMBL/GenBank/DDBJ databases">
        <authorList>
            <person name="Han B."/>
            <person name="Lu T."/>
            <person name="Zhao Q."/>
            <person name="Huang X."/>
            <person name="Zhao Y."/>
        </authorList>
    </citation>
    <scope>NUCLEOTIDE SEQUENCE</scope>
</reference>
<evidence type="ECO:0000256" key="1">
    <source>
        <dbReference type="SAM" id="MobiDB-lite"/>
    </source>
</evidence>
<evidence type="ECO:0000313" key="3">
    <source>
        <dbReference type="Proteomes" id="UP000604825"/>
    </source>
</evidence>
<dbReference type="AlphaFoldDB" id="A0A811S1C9"/>